<dbReference type="InterPro" id="IPR032474">
    <property type="entry name" value="Argonaute_N"/>
</dbReference>
<evidence type="ECO:0000313" key="4">
    <source>
        <dbReference type="Proteomes" id="UP000481861"/>
    </source>
</evidence>
<sequence length="1125" mass="126380">MSELAAPFRSRIHASLNATQSCGRCGKSHSLVTCTSSPPYDGPIWNLIPEPQRNAADEYLRSLQGSDQHTATSPSSAPQPRQDTSRNTGVGQHAVGKSSTQPSSSHVGSAQQQPATTRVAPSSPVLEVDLVDAQPVDLSPMADSPRDLDSPSPAHNGHASSHPDNTTQIERFGKEGKSRYPGRNEFRNNPHQVVTNHFRVSFDPKATFYEYQVSGIPDSEPRKTKRRYMETVIRTVPFLRDNHAFFATDNIQTIVSWKNLHALAPGEKTNVGNVLDEGSEWRLLSVRDTNGNIIELRLQLLRIVDILGLDDYANARIDPLSYDPNPVVNALNIVITKCLHSATNNIFHLNSHKFFIKDAFRDLPMGQNTSILRAIRGCSYTIKPGMGSILLNVNAVTSVFWKNNPVSMVLKNLAVFRNDRRALIGVQVYINYERGTKTTQSSGVNAPQSRIKTIRGFGKPCNQQTFQLSRTNAQNQVVTTNPTVEAYQKQAYNRTLQSPGLAAVNLGGKHGNESWFAPEDLTILPYQIWNKVVPETVAQNFHSFSCRGPRLNRQRVENEGLAYLLTNNNPSQMDRCPPLRFARTMLEIPAARLQYPPILYRNHAYPATADYGTGRWNLANKSFYTQGCAREVRWTLLVARGLVNSDNTIYTYTAEFNNQLRQCGVCPSSSRMGQPVFMANVSETEIRRHLTNIVKPRGGPDIVVLLLPRKDQDAYSTFKYLADKVFFVQAICLTEEKNLRNRGPQPLRQYMANVAMKANLKMAGINHSAAGLDDVLKDTFVIGADITHPGSGAIEGCPSIAAVVGSVDETGGKFLGSLGLQDNIDMVQYFESMVHSRLLDYCTRLRKFPTKVLYYRDGVSESQYDEVIRTELPAIGAAFESVFHHLKRVFPPERLAHITEVPAFKLTAVVVGKRHHTRFYPTKPADAMKGNENCRPGTLVDNTVTSPYYGDFYLQSHNGIKGTARPAHYFVLRNEIVGMTTAKLQELTHKLCHTYVRATLGVSYASPAYYADRLCERGRCYLRRWYSPDPPTRDQFDNRKRDIVNDLKKENHTGSEAGRAKQRGKKTDAEREAEKNAEKEMDDKIRARMAMPLKEEINRRWKPEVDESVFTAEWRTGLHRTMYWM</sequence>
<dbReference type="InterPro" id="IPR012337">
    <property type="entry name" value="RNaseH-like_sf"/>
</dbReference>
<feature type="domain" description="Piwi" evidence="2">
    <location>
        <begin position="702"/>
        <end position="1023"/>
    </location>
</feature>
<feature type="region of interest" description="Disordered" evidence="1">
    <location>
        <begin position="52"/>
        <end position="125"/>
    </location>
</feature>
<dbReference type="PANTHER" id="PTHR22891">
    <property type="entry name" value="EUKARYOTIC TRANSLATION INITIATION FACTOR 2C"/>
    <property type="match status" value="1"/>
</dbReference>
<dbReference type="InterPro" id="IPR036397">
    <property type="entry name" value="RNaseH_sf"/>
</dbReference>
<evidence type="ECO:0000256" key="1">
    <source>
        <dbReference type="SAM" id="MobiDB-lite"/>
    </source>
</evidence>
<accession>A0A7C8M054</accession>
<organism evidence="3 4">
    <name type="scientific">Massariosphaeria phaeospora</name>
    <dbReference type="NCBI Taxonomy" id="100035"/>
    <lineage>
        <taxon>Eukaryota</taxon>
        <taxon>Fungi</taxon>
        <taxon>Dikarya</taxon>
        <taxon>Ascomycota</taxon>
        <taxon>Pezizomycotina</taxon>
        <taxon>Dothideomycetes</taxon>
        <taxon>Pleosporomycetidae</taxon>
        <taxon>Pleosporales</taxon>
        <taxon>Pleosporales incertae sedis</taxon>
        <taxon>Massariosphaeria</taxon>
    </lineage>
</organism>
<feature type="compositionally biased region" description="Polar residues" evidence="1">
    <location>
        <begin position="97"/>
        <end position="120"/>
    </location>
</feature>
<dbReference type="InterPro" id="IPR036085">
    <property type="entry name" value="PAZ_dom_sf"/>
</dbReference>
<proteinExistence type="predicted"/>
<evidence type="ECO:0000259" key="2">
    <source>
        <dbReference type="PROSITE" id="PS50822"/>
    </source>
</evidence>
<dbReference type="Gene3D" id="2.170.260.10">
    <property type="entry name" value="paz domain"/>
    <property type="match status" value="1"/>
</dbReference>
<reference evidence="3 4" key="1">
    <citation type="submission" date="2020-01" db="EMBL/GenBank/DDBJ databases">
        <authorList>
            <consortium name="DOE Joint Genome Institute"/>
            <person name="Haridas S."/>
            <person name="Albert R."/>
            <person name="Binder M."/>
            <person name="Bloem J."/>
            <person name="Labutti K."/>
            <person name="Salamov A."/>
            <person name="Andreopoulos B."/>
            <person name="Baker S.E."/>
            <person name="Barry K."/>
            <person name="Bills G."/>
            <person name="Bluhm B.H."/>
            <person name="Cannon C."/>
            <person name="Castanera R."/>
            <person name="Culley D.E."/>
            <person name="Daum C."/>
            <person name="Ezra D."/>
            <person name="Gonzalez J.B."/>
            <person name="Henrissat B."/>
            <person name="Kuo A."/>
            <person name="Liang C."/>
            <person name="Lipzen A."/>
            <person name="Lutzoni F."/>
            <person name="Magnuson J."/>
            <person name="Mondo S."/>
            <person name="Nolan M."/>
            <person name="Ohm R."/>
            <person name="Pangilinan J."/>
            <person name="Park H.-J.H."/>
            <person name="Ramirez L."/>
            <person name="Alfaro M."/>
            <person name="Sun H."/>
            <person name="Tritt A."/>
            <person name="Yoshinaga Y."/>
            <person name="Zwiers L.-H.L."/>
            <person name="Turgeon B.G."/>
            <person name="Goodwin S.B."/>
            <person name="Spatafora J.W."/>
            <person name="Crous P.W."/>
            <person name="Grigoriev I.V."/>
        </authorList>
    </citation>
    <scope>NUCLEOTIDE SEQUENCE [LARGE SCALE GENOMIC DNA]</scope>
    <source>
        <strain evidence="3 4">CBS 611.86</strain>
    </source>
</reference>
<keyword evidence="4" id="KW-1185">Reference proteome</keyword>
<dbReference type="GO" id="GO:0003676">
    <property type="term" value="F:nucleic acid binding"/>
    <property type="evidence" value="ECO:0007669"/>
    <property type="project" value="InterPro"/>
</dbReference>
<comment type="caution">
    <text evidence="3">The sequence shown here is derived from an EMBL/GenBank/DDBJ whole genome shotgun (WGS) entry which is preliminary data.</text>
</comment>
<gene>
    <name evidence="3" type="ORF">BDV95DRAFT_554523</name>
</gene>
<feature type="region of interest" description="Disordered" evidence="1">
    <location>
        <begin position="137"/>
        <end position="168"/>
    </location>
</feature>
<name>A0A7C8M054_9PLEO</name>
<dbReference type="Pfam" id="PF16486">
    <property type="entry name" value="ArgoN"/>
    <property type="match status" value="1"/>
</dbReference>
<feature type="compositionally biased region" description="Basic and acidic residues" evidence="1">
    <location>
        <begin position="1065"/>
        <end position="1085"/>
    </location>
</feature>
<feature type="compositionally biased region" description="Polar residues" evidence="1">
    <location>
        <begin position="158"/>
        <end position="168"/>
    </location>
</feature>
<dbReference type="PROSITE" id="PS50822">
    <property type="entry name" value="PIWI"/>
    <property type="match status" value="1"/>
</dbReference>
<dbReference type="CDD" id="cd04657">
    <property type="entry name" value="Piwi_ago-like"/>
    <property type="match status" value="1"/>
</dbReference>
<dbReference type="Pfam" id="PF02171">
    <property type="entry name" value="Piwi"/>
    <property type="match status" value="1"/>
</dbReference>
<feature type="compositionally biased region" description="Polar residues" evidence="1">
    <location>
        <begin position="63"/>
        <end position="90"/>
    </location>
</feature>
<dbReference type="SUPFAM" id="SSF101690">
    <property type="entry name" value="PAZ domain"/>
    <property type="match status" value="1"/>
</dbReference>
<dbReference type="Gene3D" id="3.40.50.2300">
    <property type="match status" value="1"/>
</dbReference>
<feature type="region of interest" description="Disordered" evidence="1">
    <location>
        <begin position="1046"/>
        <end position="1085"/>
    </location>
</feature>
<dbReference type="Proteomes" id="UP000481861">
    <property type="component" value="Unassembled WGS sequence"/>
</dbReference>
<dbReference type="EMBL" id="JAADJZ010000033">
    <property type="protein sequence ID" value="KAF2865540.1"/>
    <property type="molecule type" value="Genomic_DNA"/>
</dbReference>
<dbReference type="InterPro" id="IPR003165">
    <property type="entry name" value="Piwi"/>
</dbReference>
<dbReference type="AlphaFoldDB" id="A0A7C8M054"/>
<dbReference type="SMART" id="SM00950">
    <property type="entry name" value="Piwi"/>
    <property type="match status" value="1"/>
</dbReference>
<evidence type="ECO:0000313" key="3">
    <source>
        <dbReference type="EMBL" id="KAF2865540.1"/>
    </source>
</evidence>
<dbReference type="InterPro" id="IPR045246">
    <property type="entry name" value="Piwi_ago-like"/>
</dbReference>
<protein>
    <recommendedName>
        <fullName evidence="2">Piwi domain-containing protein</fullName>
    </recommendedName>
</protein>
<dbReference type="Gene3D" id="3.30.420.10">
    <property type="entry name" value="Ribonuclease H-like superfamily/Ribonuclease H"/>
    <property type="match status" value="1"/>
</dbReference>
<dbReference type="SUPFAM" id="SSF53098">
    <property type="entry name" value="Ribonuclease H-like"/>
    <property type="match status" value="1"/>
</dbReference>
<dbReference type="OrthoDB" id="10252740at2759"/>